<reference evidence="2 3" key="1">
    <citation type="submission" date="2015-06" db="EMBL/GenBank/DDBJ databases">
        <title>Improved classification and identification of acetic acid bacteria using matrix-assisted laser desorption/ionization time-of-flight mass spectrometry; Gluconobacter nephelii and Gluconobacter uchimurae are later heterotypic synonyms of Gluconobacter japonicus and Gluconobacter oxydans, respectively.</title>
        <authorList>
            <person name="Li L."/>
            <person name="Cleenwerck I."/>
            <person name="De Vuyst L."/>
            <person name="Vandamme P."/>
        </authorList>
    </citation>
    <scope>NUCLEOTIDE SEQUENCE [LARGE SCALE GENOMIC DNA]</scope>
    <source>
        <strain evidence="2 3">LMG 1552</strain>
    </source>
</reference>
<keyword evidence="1" id="KW-0175">Coiled coil</keyword>
<sequence>MMYRIWIAKALAMSKKIEKLEAKFAEIQQELKRERSKAASEKRKQETRQKIIIGGRLLALAKTDQRAAEILHIAKQNLTDSEKKAFEE</sequence>
<evidence type="ECO:0008006" key="4">
    <source>
        <dbReference type="Google" id="ProtNLM"/>
    </source>
</evidence>
<protein>
    <recommendedName>
        <fullName evidence="4">Mobilization protein</fullName>
    </recommendedName>
</protein>
<evidence type="ECO:0000256" key="1">
    <source>
        <dbReference type="SAM" id="Coils"/>
    </source>
</evidence>
<dbReference type="EMBL" id="LHZF01000093">
    <property type="protein sequence ID" value="KXV21034.1"/>
    <property type="molecule type" value="Genomic_DNA"/>
</dbReference>
<gene>
    <name evidence="2" type="ORF">AD933_01045</name>
</gene>
<evidence type="ECO:0000313" key="2">
    <source>
        <dbReference type="EMBL" id="KXV21034.1"/>
    </source>
</evidence>
<proteinExistence type="predicted"/>
<name>A0A149S2R5_9PROT</name>
<feature type="coiled-coil region" evidence="1">
    <location>
        <begin position="10"/>
        <end position="48"/>
    </location>
</feature>
<organism evidence="2 3">
    <name type="scientific">Acetobacter malorum</name>
    <dbReference type="NCBI Taxonomy" id="178901"/>
    <lineage>
        <taxon>Bacteria</taxon>
        <taxon>Pseudomonadati</taxon>
        <taxon>Pseudomonadota</taxon>
        <taxon>Alphaproteobacteria</taxon>
        <taxon>Acetobacterales</taxon>
        <taxon>Acetobacteraceae</taxon>
        <taxon>Acetobacter</taxon>
    </lineage>
</organism>
<comment type="caution">
    <text evidence="2">The sequence shown here is derived from an EMBL/GenBank/DDBJ whole genome shotgun (WGS) entry which is preliminary data.</text>
</comment>
<dbReference type="Proteomes" id="UP000075526">
    <property type="component" value="Unassembled WGS sequence"/>
</dbReference>
<dbReference type="PATRIC" id="fig|178901.13.peg.718"/>
<dbReference type="AlphaFoldDB" id="A0A149S2R5"/>
<accession>A0A149S2R5</accession>
<evidence type="ECO:0000313" key="3">
    <source>
        <dbReference type="Proteomes" id="UP000075526"/>
    </source>
</evidence>